<sequence>MQFVNNWIAQLSAEFGAADKVLPLPSAALSRLASGDYLLTLVDSANSIEQTAWEVMLVKVAAGVATATRGQEGTLARSWPVGSLIYCSVTAGTISGLFNAVVDLQQRVNTLEGGGPGPVDPGTDGALTDSTGNTLVDGQGNPLISGA</sequence>
<accession>A0A1H6P100</accession>
<dbReference type="OrthoDB" id="7031774at2"/>
<dbReference type="EMBL" id="LT629972">
    <property type="protein sequence ID" value="SEI17247.1"/>
    <property type="molecule type" value="Genomic_DNA"/>
</dbReference>
<organism evidence="2 4">
    <name type="scientific">Pseudomonas asplenii</name>
    <dbReference type="NCBI Taxonomy" id="53407"/>
    <lineage>
        <taxon>Bacteria</taxon>
        <taxon>Pseudomonadati</taxon>
        <taxon>Pseudomonadota</taxon>
        <taxon>Gammaproteobacteria</taxon>
        <taxon>Pseudomonadales</taxon>
        <taxon>Pseudomonadaceae</taxon>
        <taxon>Pseudomonas</taxon>
    </lineage>
</organism>
<feature type="region of interest" description="Disordered" evidence="1">
    <location>
        <begin position="111"/>
        <end position="147"/>
    </location>
</feature>
<evidence type="ECO:0000313" key="2">
    <source>
        <dbReference type="EMBL" id="SEI17247.1"/>
    </source>
</evidence>
<gene>
    <name evidence="2" type="ORF">SAMN05216581_3338</name>
    <name evidence="3" type="ORF">SAMN05216581_5235</name>
</gene>
<protein>
    <submittedName>
        <fullName evidence="2">Uncharacterized protein</fullName>
    </submittedName>
</protein>
<evidence type="ECO:0000313" key="3">
    <source>
        <dbReference type="EMBL" id="SEI23608.1"/>
    </source>
</evidence>
<reference evidence="2 4" key="1">
    <citation type="submission" date="2016-10" db="EMBL/GenBank/DDBJ databases">
        <authorList>
            <person name="de Groot N.N."/>
        </authorList>
    </citation>
    <scope>NUCLEOTIDE SEQUENCE [LARGE SCALE GENOMIC DNA]</scope>
    <source>
        <strain evidence="2 4">LMG 2158</strain>
    </source>
</reference>
<name>A0A1H6P100_9PSED</name>
<evidence type="ECO:0000313" key="4">
    <source>
        <dbReference type="Proteomes" id="UP000182272"/>
    </source>
</evidence>
<dbReference type="RefSeq" id="WP_019360510.1">
    <property type="nucleotide sequence ID" value="NZ_LT629972.1"/>
</dbReference>
<dbReference type="AlphaFoldDB" id="A0A1H6P100"/>
<dbReference type="Proteomes" id="UP000182272">
    <property type="component" value="Chromosome I"/>
</dbReference>
<evidence type="ECO:0000256" key="1">
    <source>
        <dbReference type="SAM" id="MobiDB-lite"/>
    </source>
</evidence>
<proteinExistence type="predicted"/>
<dbReference type="EMBL" id="LT629972">
    <property type="protein sequence ID" value="SEI23608.1"/>
    <property type="molecule type" value="Genomic_DNA"/>
</dbReference>